<dbReference type="Proteomes" id="UP000030653">
    <property type="component" value="Unassembled WGS sequence"/>
</dbReference>
<evidence type="ECO:0000313" key="1">
    <source>
        <dbReference type="EMBL" id="EJU00909.1"/>
    </source>
</evidence>
<dbReference type="OMA" id="WCNINDS"/>
<dbReference type="InterPro" id="IPR051806">
    <property type="entry name" value="HAD-like_SPP"/>
</dbReference>
<dbReference type="SFLD" id="SFLDG01129">
    <property type="entry name" value="C1.5:_HAD__Beta-PGM__Phosphata"/>
    <property type="match status" value="1"/>
</dbReference>
<gene>
    <name evidence="1" type="ORF">DACRYDRAFT_80355</name>
</gene>
<dbReference type="GO" id="GO:0050308">
    <property type="term" value="F:sugar-phosphatase activity"/>
    <property type="evidence" value="ECO:0007669"/>
    <property type="project" value="TreeGrafter"/>
</dbReference>
<dbReference type="HOGENOM" id="CLU_045011_13_4_1"/>
<evidence type="ECO:0000313" key="2">
    <source>
        <dbReference type="Proteomes" id="UP000030653"/>
    </source>
</evidence>
<dbReference type="SFLD" id="SFLDG01135">
    <property type="entry name" value="C1.5.6:_HAD__Beta-PGM__Phospha"/>
    <property type="match status" value="1"/>
</dbReference>
<protein>
    <submittedName>
        <fullName evidence="1">Glycerol-1-phosphatase</fullName>
    </submittedName>
</protein>
<dbReference type="InterPro" id="IPR023214">
    <property type="entry name" value="HAD_sf"/>
</dbReference>
<name>M5FWW6_DACPD</name>
<dbReference type="EMBL" id="JH795865">
    <property type="protein sequence ID" value="EJU00909.1"/>
    <property type="molecule type" value="Genomic_DNA"/>
</dbReference>
<reference evidence="1 2" key="1">
    <citation type="journal article" date="2012" name="Science">
        <title>The Paleozoic origin of enzymatic lignin decomposition reconstructed from 31 fungal genomes.</title>
        <authorList>
            <person name="Floudas D."/>
            <person name="Binder M."/>
            <person name="Riley R."/>
            <person name="Barry K."/>
            <person name="Blanchette R.A."/>
            <person name="Henrissat B."/>
            <person name="Martinez A.T."/>
            <person name="Otillar R."/>
            <person name="Spatafora J.W."/>
            <person name="Yadav J.S."/>
            <person name="Aerts A."/>
            <person name="Benoit I."/>
            <person name="Boyd A."/>
            <person name="Carlson A."/>
            <person name="Copeland A."/>
            <person name="Coutinho P.M."/>
            <person name="de Vries R.P."/>
            <person name="Ferreira P."/>
            <person name="Findley K."/>
            <person name="Foster B."/>
            <person name="Gaskell J."/>
            <person name="Glotzer D."/>
            <person name="Gorecki P."/>
            <person name="Heitman J."/>
            <person name="Hesse C."/>
            <person name="Hori C."/>
            <person name="Igarashi K."/>
            <person name="Jurgens J.A."/>
            <person name="Kallen N."/>
            <person name="Kersten P."/>
            <person name="Kohler A."/>
            <person name="Kuees U."/>
            <person name="Kumar T.K.A."/>
            <person name="Kuo A."/>
            <person name="LaButti K."/>
            <person name="Larrondo L.F."/>
            <person name="Lindquist E."/>
            <person name="Ling A."/>
            <person name="Lombard V."/>
            <person name="Lucas S."/>
            <person name="Lundell T."/>
            <person name="Martin R."/>
            <person name="McLaughlin D.J."/>
            <person name="Morgenstern I."/>
            <person name="Morin E."/>
            <person name="Murat C."/>
            <person name="Nagy L.G."/>
            <person name="Nolan M."/>
            <person name="Ohm R.A."/>
            <person name="Patyshakuliyeva A."/>
            <person name="Rokas A."/>
            <person name="Ruiz-Duenas F.J."/>
            <person name="Sabat G."/>
            <person name="Salamov A."/>
            <person name="Samejima M."/>
            <person name="Schmutz J."/>
            <person name="Slot J.C."/>
            <person name="St John F."/>
            <person name="Stenlid J."/>
            <person name="Sun H."/>
            <person name="Sun S."/>
            <person name="Syed K."/>
            <person name="Tsang A."/>
            <person name="Wiebenga A."/>
            <person name="Young D."/>
            <person name="Pisabarro A."/>
            <person name="Eastwood D.C."/>
            <person name="Martin F."/>
            <person name="Cullen D."/>
            <person name="Grigoriev I.V."/>
            <person name="Hibbett D.S."/>
        </authorList>
    </citation>
    <scope>NUCLEOTIDE SEQUENCE [LARGE SCALE GENOMIC DNA]</scope>
    <source>
        <strain evidence="1 2">DJM-731 SS1</strain>
    </source>
</reference>
<sequence>MPIVKTKGLLFDMDGTLVDSTPGVIQAWNDFGKRYGFDGNAVADATHGARLVDSLKRYCHITDEAELHAEVQRFETDVLEATRRGQGVSLLPGVLDLLGAVSSVQHDRPIWAIVTSATSLYAPKALEAAGVPMPEKLITADRVTHGKPHPEPYLAGAAACELEAKDCIVVEDAPNGIKAAQAAGSRVLAVCTSHSRAQLEGSKPDWIITRLTGVKASWDGEDIVLEIDETP</sequence>
<dbReference type="PANTHER" id="PTHR43481:SF4">
    <property type="entry name" value="GLYCEROL-1-PHOSPHATE PHOSPHOHYDROLASE 1-RELATED"/>
    <property type="match status" value="1"/>
</dbReference>
<dbReference type="SUPFAM" id="SSF56784">
    <property type="entry name" value="HAD-like"/>
    <property type="match status" value="1"/>
</dbReference>
<dbReference type="GeneID" id="63691504"/>
<dbReference type="OrthoDB" id="40579at2759"/>
<dbReference type="InterPro" id="IPR036412">
    <property type="entry name" value="HAD-like_sf"/>
</dbReference>
<dbReference type="Gene3D" id="3.40.50.1000">
    <property type="entry name" value="HAD superfamily/HAD-like"/>
    <property type="match status" value="1"/>
</dbReference>
<proteinExistence type="predicted"/>
<dbReference type="AlphaFoldDB" id="M5FWW6"/>
<dbReference type="RefSeq" id="XP_040627806.1">
    <property type="nucleotide sequence ID" value="XM_040776442.1"/>
</dbReference>
<dbReference type="InterPro" id="IPR006439">
    <property type="entry name" value="HAD-SF_hydro_IA"/>
</dbReference>
<dbReference type="NCBIfam" id="TIGR01509">
    <property type="entry name" value="HAD-SF-IA-v3"/>
    <property type="match status" value="1"/>
</dbReference>
<dbReference type="CDD" id="cd07527">
    <property type="entry name" value="HAD_ScGPP-like"/>
    <property type="match status" value="1"/>
</dbReference>
<dbReference type="Gene3D" id="1.10.150.240">
    <property type="entry name" value="Putative phosphatase, domain 2"/>
    <property type="match status" value="1"/>
</dbReference>
<dbReference type="InterPro" id="IPR023198">
    <property type="entry name" value="PGP-like_dom2"/>
</dbReference>
<organism evidence="1 2">
    <name type="scientific">Dacryopinax primogenitus (strain DJM 731)</name>
    <name type="common">Brown rot fungus</name>
    <dbReference type="NCBI Taxonomy" id="1858805"/>
    <lineage>
        <taxon>Eukaryota</taxon>
        <taxon>Fungi</taxon>
        <taxon>Dikarya</taxon>
        <taxon>Basidiomycota</taxon>
        <taxon>Agaricomycotina</taxon>
        <taxon>Dacrymycetes</taxon>
        <taxon>Dacrymycetales</taxon>
        <taxon>Dacrymycetaceae</taxon>
        <taxon>Dacryopinax</taxon>
    </lineage>
</organism>
<dbReference type="PANTHER" id="PTHR43481">
    <property type="entry name" value="FRUCTOSE-1-PHOSPHATE PHOSPHATASE"/>
    <property type="match status" value="1"/>
</dbReference>
<dbReference type="Pfam" id="PF00702">
    <property type="entry name" value="Hydrolase"/>
    <property type="match status" value="1"/>
</dbReference>
<keyword evidence="2" id="KW-1185">Reference proteome</keyword>
<accession>M5FWW6</accession>
<dbReference type="SFLD" id="SFLDS00003">
    <property type="entry name" value="Haloacid_Dehalogenase"/>
    <property type="match status" value="1"/>
</dbReference>
<dbReference type="STRING" id="1858805.M5FWW6"/>